<feature type="compositionally biased region" description="Basic and acidic residues" evidence="6">
    <location>
        <begin position="230"/>
        <end position="251"/>
    </location>
</feature>
<evidence type="ECO:0000256" key="3">
    <source>
        <dbReference type="ARBA" id="ARBA00023235"/>
    </source>
</evidence>
<proteinExistence type="inferred from homology"/>
<dbReference type="InterPro" id="IPR041232">
    <property type="entry name" value="NPL"/>
</dbReference>
<comment type="catalytic activity">
    <reaction evidence="1 4 5">
        <text>[protein]-peptidylproline (omega=180) = [protein]-peptidylproline (omega=0)</text>
        <dbReference type="Rhea" id="RHEA:16237"/>
        <dbReference type="Rhea" id="RHEA-COMP:10747"/>
        <dbReference type="Rhea" id="RHEA-COMP:10748"/>
        <dbReference type="ChEBI" id="CHEBI:83833"/>
        <dbReference type="ChEBI" id="CHEBI:83834"/>
        <dbReference type="EC" id="5.2.1.8"/>
    </reaction>
</comment>
<feature type="compositionally biased region" description="Basic and acidic residues" evidence="6">
    <location>
        <begin position="210"/>
        <end position="223"/>
    </location>
</feature>
<dbReference type="Gene3D" id="2.60.120.340">
    <property type="entry name" value="Nucleoplasmin core domain"/>
    <property type="match status" value="1"/>
</dbReference>
<evidence type="ECO:0000256" key="4">
    <source>
        <dbReference type="PIRNR" id="PIRNR001473"/>
    </source>
</evidence>
<dbReference type="InterPro" id="IPR023566">
    <property type="entry name" value="PPIase_Fpr3/Fpr4-like"/>
</dbReference>
<feature type="compositionally biased region" description="Acidic residues" evidence="6">
    <location>
        <begin position="145"/>
        <end position="163"/>
    </location>
</feature>
<dbReference type="OrthoDB" id="1902587at2759"/>
<evidence type="ECO:0000256" key="6">
    <source>
        <dbReference type="SAM" id="MobiDB-lite"/>
    </source>
</evidence>
<dbReference type="PIRSF" id="PIRSF001473">
    <property type="entry name" value="FK506-bp_FPR3"/>
    <property type="match status" value="1"/>
</dbReference>
<accession>A0A9J6BKC3</accession>
<sequence>MFWGLILKANKRYTQVLSKPFHLSSAALDHSTSDDEPVQVMYSHEDRSYLLCTLRKGKKEQCMLDLNFAEGDKLCFLTKGNGIVHLTGFLIPEQDDFSDLEDEEEEEEEENELPDLREKLKNKQSKEKSKPTKPEVANKKKPVEESDEEDEEESDEDDSDENDPNSSNLPLENDEDDDEDEDDSEEEDDDDEEDESDEEEEAQPPPKKQAKLENKQATKKEKQNGFANGQEKKEKKDKPKNQEQEKVKQEKGGATGEAKKLQGGLKIQDLKVGTGAEAKPGKKIQVYYEGKLMSNNKTFDSAKSGPGFKMTLGRGEVIKGWDIGLQGMKVGGKRKLIIPPNLGYGPRGNPPVIPPNSTLVFEVELKNVF</sequence>
<feature type="compositionally biased region" description="Acidic residues" evidence="6">
    <location>
        <begin position="95"/>
        <end position="113"/>
    </location>
</feature>
<dbReference type="SUPFAM" id="SSF54534">
    <property type="entry name" value="FKBP-like"/>
    <property type="match status" value="1"/>
</dbReference>
<name>A0A9J6BKC3_POLVA</name>
<dbReference type="Gene3D" id="3.10.50.40">
    <property type="match status" value="1"/>
</dbReference>
<evidence type="ECO:0000256" key="2">
    <source>
        <dbReference type="ARBA" id="ARBA00023110"/>
    </source>
</evidence>
<evidence type="ECO:0000256" key="5">
    <source>
        <dbReference type="PROSITE-ProRule" id="PRU00277"/>
    </source>
</evidence>
<keyword evidence="9" id="KW-1185">Reference proteome</keyword>
<dbReference type="GO" id="GO:0005730">
    <property type="term" value="C:nucleolus"/>
    <property type="evidence" value="ECO:0007669"/>
    <property type="project" value="TreeGrafter"/>
</dbReference>
<dbReference type="Pfam" id="PF00254">
    <property type="entry name" value="FKBP_C"/>
    <property type="match status" value="1"/>
</dbReference>
<dbReference type="Proteomes" id="UP001107558">
    <property type="component" value="Chromosome 3"/>
</dbReference>
<dbReference type="InterPro" id="IPR046357">
    <property type="entry name" value="PPIase_dom_sf"/>
</dbReference>
<dbReference type="GO" id="GO:0003755">
    <property type="term" value="F:peptidyl-prolyl cis-trans isomerase activity"/>
    <property type="evidence" value="ECO:0007669"/>
    <property type="project" value="UniProtKB-KW"/>
</dbReference>
<evidence type="ECO:0000259" key="7">
    <source>
        <dbReference type="PROSITE" id="PS50059"/>
    </source>
</evidence>
<reference evidence="8" key="1">
    <citation type="submission" date="2021-03" db="EMBL/GenBank/DDBJ databases">
        <title>Chromosome level genome of the anhydrobiotic midge Polypedilum vanderplanki.</title>
        <authorList>
            <person name="Yoshida Y."/>
            <person name="Kikawada T."/>
            <person name="Gusev O."/>
        </authorList>
    </citation>
    <scope>NUCLEOTIDE SEQUENCE</scope>
    <source>
        <strain evidence="8">NIAS01</strain>
        <tissue evidence="8">Whole body or cell culture</tissue>
    </source>
</reference>
<feature type="compositionally biased region" description="Basic and acidic residues" evidence="6">
    <location>
        <begin position="114"/>
        <end position="144"/>
    </location>
</feature>
<dbReference type="EMBL" id="JADBJN010000003">
    <property type="protein sequence ID" value="KAG5670168.1"/>
    <property type="molecule type" value="Genomic_DNA"/>
</dbReference>
<evidence type="ECO:0000313" key="8">
    <source>
        <dbReference type="EMBL" id="KAG5670168.1"/>
    </source>
</evidence>
<comment type="caution">
    <text evidence="8">The sequence shown here is derived from an EMBL/GenBank/DDBJ whole genome shotgun (WGS) entry which is preliminary data.</text>
</comment>
<dbReference type="Pfam" id="PF17800">
    <property type="entry name" value="NPL"/>
    <property type="match status" value="1"/>
</dbReference>
<dbReference type="AlphaFoldDB" id="A0A9J6BKC3"/>
<dbReference type="PROSITE" id="PS50059">
    <property type="entry name" value="FKBP_PPIASE"/>
    <property type="match status" value="1"/>
</dbReference>
<evidence type="ECO:0000256" key="1">
    <source>
        <dbReference type="ARBA" id="ARBA00000971"/>
    </source>
</evidence>
<keyword evidence="2 4" id="KW-0697">Rotamase</keyword>
<dbReference type="PANTHER" id="PTHR43811:SF19">
    <property type="entry name" value="39 KDA FK506-BINDING NUCLEAR PROTEIN"/>
    <property type="match status" value="1"/>
</dbReference>
<feature type="compositionally biased region" description="Acidic residues" evidence="6">
    <location>
        <begin position="172"/>
        <end position="202"/>
    </location>
</feature>
<dbReference type="InterPro" id="IPR001179">
    <property type="entry name" value="PPIase_FKBP_dom"/>
</dbReference>
<evidence type="ECO:0000313" key="9">
    <source>
        <dbReference type="Proteomes" id="UP001107558"/>
    </source>
</evidence>
<feature type="domain" description="PPIase FKBP-type" evidence="7">
    <location>
        <begin position="281"/>
        <end position="369"/>
    </location>
</feature>
<protein>
    <recommendedName>
        <fullName evidence="4">FK506-binding protein</fullName>
        <ecNumber evidence="4">5.2.1.8</ecNumber>
    </recommendedName>
</protein>
<feature type="region of interest" description="Disordered" evidence="6">
    <location>
        <begin position="95"/>
        <end position="260"/>
    </location>
</feature>
<comment type="similarity">
    <text evidence="4">Belongs to the FKBP-type PPIase family.</text>
</comment>
<dbReference type="InterPro" id="IPR036824">
    <property type="entry name" value="Nucleoplasmin_core_dom_sf"/>
</dbReference>
<dbReference type="PANTHER" id="PTHR43811">
    <property type="entry name" value="FKBP-TYPE PEPTIDYL-PROLYL CIS-TRANS ISOMERASE FKPA"/>
    <property type="match status" value="1"/>
</dbReference>
<keyword evidence="3 4" id="KW-0413">Isomerase</keyword>
<organism evidence="8 9">
    <name type="scientific">Polypedilum vanderplanki</name>
    <name type="common">Sleeping chironomid midge</name>
    <dbReference type="NCBI Taxonomy" id="319348"/>
    <lineage>
        <taxon>Eukaryota</taxon>
        <taxon>Metazoa</taxon>
        <taxon>Ecdysozoa</taxon>
        <taxon>Arthropoda</taxon>
        <taxon>Hexapoda</taxon>
        <taxon>Insecta</taxon>
        <taxon>Pterygota</taxon>
        <taxon>Neoptera</taxon>
        <taxon>Endopterygota</taxon>
        <taxon>Diptera</taxon>
        <taxon>Nematocera</taxon>
        <taxon>Chironomoidea</taxon>
        <taxon>Chironomidae</taxon>
        <taxon>Chironominae</taxon>
        <taxon>Polypedilum</taxon>
        <taxon>Polypedilum</taxon>
    </lineage>
</organism>
<dbReference type="FunFam" id="3.10.50.40:FF:000006">
    <property type="entry name" value="Peptidyl-prolyl cis-trans isomerase"/>
    <property type="match status" value="1"/>
</dbReference>
<dbReference type="SUPFAM" id="SSF69203">
    <property type="entry name" value="Nucleoplasmin-like core domain"/>
    <property type="match status" value="1"/>
</dbReference>
<gene>
    <name evidence="8" type="ORF">PVAND_000449</name>
</gene>
<dbReference type="GO" id="GO:0000785">
    <property type="term" value="C:chromatin"/>
    <property type="evidence" value="ECO:0007669"/>
    <property type="project" value="TreeGrafter"/>
</dbReference>
<dbReference type="EC" id="5.2.1.8" evidence="4"/>